<protein>
    <submittedName>
        <fullName evidence="1">Uncharacterized protein</fullName>
    </submittedName>
</protein>
<proteinExistence type="predicted"/>
<reference evidence="2" key="1">
    <citation type="journal article" date="2023" name="G3 (Bethesda)">
        <title>Genome assembly and association tests identify interacting loci associated with vigor, precocity, and sex in interspecific pistachio rootstocks.</title>
        <authorList>
            <person name="Palmer W."/>
            <person name="Jacygrad E."/>
            <person name="Sagayaradj S."/>
            <person name="Cavanaugh K."/>
            <person name="Han R."/>
            <person name="Bertier L."/>
            <person name="Beede B."/>
            <person name="Kafkas S."/>
            <person name="Golino D."/>
            <person name="Preece J."/>
            <person name="Michelmore R."/>
        </authorList>
    </citation>
    <scope>NUCLEOTIDE SEQUENCE [LARGE SCALE GENOMIC DNA]</scope>
</reference>
<name>A0ACC0XY58_9ROSI</name>
<organism evidence="1 2">
    <name type="scientific">Pistacia integerrima</name>
    <dbReference type="NCBI Taxonomy" id="434235"/>
    <lineage>
        <taxon>Eukaryota</taxon>
        <taxon>Viridiplantae</taxon>
        <taxon>Streptophyta</taxon>
        <taxon>Embryophyta</taxon>
        <taxon>Tracheophyta</taxon>
        <taxon>Spermatophyta</taxon>
        <taxon>Magnoliopsida</taxon>
        <taxon>eudicotyledons</taxon>
        <taxon>Gunneridae</taxon>
        <taxon>Pentapetalae</taxon>
        <taxon>rosids</taxon>
        <taxon>malvids</taxon>
        <taxon>Sapindales</taxon>
        <taxon>Anacardiaceae</taxon>
        <taxon>Pistacia</taxon>
    </lineage>
</organism>
<gene>
    <name evidence="1" type="ORF">Pint_07725</name>
</gene>
<accession>A0ACC0XY58</accession>
<keyword evidence="2" id="KW-1185">Reference proteome</keyword>
<evidence type="ECO:0000313" key="1">
    <source>
        <dbReference type="EMBL" id="KAJ0025621.1"/>
    </source>
</evidence>
<evidence type="ECO:0000313" key="2">
    <source>
        <dbReference type="Proteomes" id="UP001163603"/>
    </source>
</evidence>
<dbReference type="Proteomes" id="UP001163603">
    <property type="component" value="Chromosome 10"/>
</dbReference>
<dbReference type="EMBL" id="CM047745">
    <property type="protein sequence ID" value="KAJ0025621.1"/>
    <property type="molecule type" value="Genomic_DNA"/>
</dbReference>
<sequence>MEGNFIKKRFSPSILITLVSLILIFQMAKSSASASAEPEVQIVYMERPKDVDPEAYDIQVLSSVLGSEEAAKQALLYSYKTAASGFSASLTPKQVEDIKKKEGVLHVAPNRTLQLHGGAGNKRLTK</sequence>
<comment type="caution">
    <text evidence="1">The sequence shown here is derived from an EMBL/GenBank/DDBJ whole genome shotgun (WGS) entry which is preliminary data.</text>
</comment>